<keyword evidence="10" id="KW-1185">Reference proteome</keyword>
<feature type="transmembrane region" description="Helical" evidence="8">
    <location>
        <begin position="139"/>
        <end position="166"/>
    </location>
</feature>
<evidence type="ECO:0000313" key="9">
    <source>
        <dbReference type="EMBL" id="MBM6704549.1"/>
    </source>
</evidence>
<feature type="transmembrane region" description="Helical" evidence="8">
    <location>
        <begin position="475"/>
        <end position="497"/>
    </location>
</feature>
<protein>
    <submittedName>
        <fullName evidence="9">Sodium/pantothenate symporter</fullName>
    </submittedName>
</protein>
<dbReference type="EMBL" id="JACJJC010000013">
    <property type="protein sequence ID" value="MBM6704549.1"/>
    <property type="molecule type" value="Genomic_DNA"/>
</dbReference>
<comment type="subcellular location">
    <subcellularLocation>
        <location evidence="1">Membrane</location>
        <topology evidence="1">Multi-pass membrane protein</topology>
    </subcellularLocation>
</comment>
<dbReference type="Proteomes" id="UP000715095">
    <property type="component" value="Unassembled WGS sequence"/>
</dbReference>
<feature type="transmembrane region" description="Helical" evidence="8">
    <location>
        <begin position="420"/>
        <end position="444"/>
    </location>
</feature>
<dbReference type="PANTHER" id="PTHR48086">
    <property type="entry name" value="SODIUM/PROLINE SYMPORTER-RELATED"/>
    <property type="match status" value="1"/>
</dbReference>
<evidence type="ECO:0000256" key="6">
    <source>
        <dbReference type="ARBA" id="ARBA00023136"/>
    </source>
</evidence>
<evidence type="ECO:0000256" key="7">
    <source>
        <dbReference type="RuleBase" id="RU362091"/>
    </source>
</evidence>
<name>A0ABS2DT66_9BURK</name>
<evidence type="ECO:0000256" key="4">
    <source>
        <dbReference type="ARBA" id="ARBA00022692"/>
    </source>
</evidence>
<keyword evidence="6 8" id="KW-0472">Membrane</keyword>
<feature type="transmembrane region" description="Helical" evidence="8">
    <location>
        <begin position="198"/>
        <end position="220"/>
    </location>
</feature>
<evidence type="ECO:0000313" key="10">
    <source>
        <dbReference type="Proteomes" id="UP000715095"/>
    </source>
</evidence>
<dbReference type="RefSeq" id="WP_205103529.1">
    <property type="nucleotide sequence ID" value="NZ_JACJJC010000013.1"/>
</dbReference>
<evidence type="ECO:0000256" key="5">
    <source>
        <dbReference type="ARBA" id="ARBA00022989"/>
    </source>
</evidence>
<dbReference type="PANTHER" id="PTHR48086:SF4">
    <property type="entry name" value="SODIUM_PANTOTHENATE SYMPORTER"/>
    <property type="match status" value="1"/>
</dbReference>
<gene>
    <name evidence="9" type="primary">panF</name>
    <name evidence="9" type="ORF">H6A60_08645</name>
</gene>
<feature type="transmembrane region" description="Helical" evidence="8">
    <location>
        <begin position="90"/>
        <end position="110"/>
    </location>
</feature>
<dbReference type="NCBIfam" id="TIGR02119">
    <property type="entry name" value="panF"/>
    <property type="match status" value="1"/>
</dbReference>
<evidence type="ECO:0000256" key="3">
    <source>
        <dbReference type="ARBA" id="ARBA00022448"/>
    </source>
</evidence>
<feature type="transmembrane region" description="Helical" evidence="8">
    <location>
        <begin position="397"/>
        <end position="414"/>
    </location>
</feature>
<dbReference type="PROSITE" id="PS50283">
    <property type="entry name" value="NA_SOLUT_SYMP_3"/>
    <property type="match status" value="1"/>
</dbReference>
<feature type="transmembrane region" description="Helical" evidence="8">
    <location>
        <begin position="172"/>
        <end position="191"/>
    </location>
</feature>
<feature type="transmembrane region" description="Helical" evidence="8">
    <location>
        <begin position="296"/>
        <end position="319"/>
    </location>
</feature>
<comment type="caution">
    <text evidence="9">The sequence shown here is derived from an EMBL/GenBank/DDBJ whole genome shotgun (WGS) entry which is preliminary data.</text>
</comment>
<evidence type="ECO:0000256" key="1">
    <source>
        <dbReference type="ARBA" id="ARBA00004141"/>
    </source>
</evidence>
<dbReference type="InterPro" id="IPR011849">
    <property type="entry name" value="Na/pantothenate_symporter"/>
</dbReference>
<proteinExistence type="inferred from homology"/>
<feature type="transmembrane region" description="Helical" evidence="8">
    <location>
        <begin position="62"/>
        <end position="84"/>
    </location>
</feature>
<dbReference type="Gene3D" id="1.20.1730.10">
    <property type="entry name" value="Sodium/glucose cotransporter"/>
    <property type="match status" value="1"/>
</dbReference>
<dbReference type="InterPro" id="IPR038377">
    <property type="entry name" value="Na/Glc_symporter_sf"/>
</dbReference>
<feature type="transmembrane region" description="Helical" evidence="8">
    <location>
        <begin position="451"/>
        <end position="469"/>
    </location>
</feature>
<evidence type="ECO:0000256" key="2">
    <source>
        <dbReference type="ARBA" id="ARBA00006434"/>
    </source>
</evidence>
<reference evidence="9 10" key="1">
    <citation type="journal article" date="2021" name="Sci. Rep.">
        <title>The distribution of antibiotic resistance genes in chicken gut microbiota commensals.</title>
        <authorList>
            <person name="Juricova H."/>
            <person name="Matiasovicova J."/>
            <person name="Kubasova T."/>
            <person name="Cejkova D."/>
            <person name="Rychlik I."/>
        </authorList>
    </citation>
    <scope>NUCLEOTIDE SEQUENCE [LARGE SCALE GENOMIC DNA]</scope>
    <source>
        <strain evidence="9 10">An829</strain>
    </source>
</reference>
<organism evidence="9 10">
    <name type="scientific">Sutterella massiliensis</name>
    <dbReference type="NCBI Taxonomy" id="1816689"/>
    <lineage>
        <taxon>Bacteria</taxon>
        <taxon>Pseudomonadati</taxon>
        <taxon>Pseudomonadota</taxon>
        <taxon>Betaproteobacteria</taxon>
        <taxon>Burkholderiales</taxon>
        <taxon>Sutterellaceae</taxon>
        <taxon>Sutterella</taxon>
    </lineage>
</organism>
<dbReference type="InterPro" id="IPR001734">
    <property type="entry name" value="Na/solute_symporter"/>
</dbReference>
<keyword evidence="4 8" id="KW-0812">Transmembrane</keyword>
<accession>A0ABS2DT66</accession>
<dbReference type="Pfam" id="PF00474">
    <property type="entry name" value="SSF"/>
    <property type="match status" value="1"/>
</dbReference>
<keyword evidence="5 8" id="KW-1133">Transmembrane helix</keyword>
<feature type="transmembrane region" description="Helical" evidence="8">
    <location>
        <begin position="6"/>
        <end position="25"/>
    </location>
</feature>
<comment type="similarity">
    <text evidence="2 7">Belongs to the sodium:solute symporter (SSF) (TC 2.A.21) family.</text>
</comment>
<feature type="transmembrane region" description="Helical" evidence="8">
    <location>
        <begin position="257"/>
        <end position="276"/>
    </location>
</feature>
<evidence type="ECO:0000256" key="8">
    <source>
        <dbReference type="SAM" id="Phobius"/>
    </source>
</evidence>
<sequence>MTKEILTLAPIFLFFAALVAAALWVERAGNLAGKRIEGGAGEKASARFTGEYFLASRSLKGVVLAMSLIATYGSVSSFVSGPGIAWQLGLGWVVFAAPQIIAGFFILGLIGKRIALVSRATGAITVIDVIRARFENNGLANGCAAALLVFFAAMMTGQFIGGAAIFAEAAGVDAVTGLLLFGGLVVLYTAFGGYRAVAWTDAVCAVLMIAGMLMLGGAILDEAGGFKAALEAAARAGLPAEGDSLAESTMLSPTAGGALPLGLLFSAWLLVGFGTAGLPQSAVRCMSYRSTADLHLAMIVSTVVCGALMIGLTTLGVLARGIPGLDLAGASTDHLIPRLISQYMSPVTAGITLIGPLAATMSTVSSLLIAASSAVVKDLALHYRPSLAEHPERLSRLSVGTTFVIGLIAMGFAVRPADLVAWINMAAFGGLELAFLLPLVLGLFWRRANAAGAMLSVAGGLAVYLFLMLTKISFWGTHAIVPAFAVAFVLFVVGSLATRPNSPAALRVFFPAER</sequence>
<dbReference type="NCBIfam" id="TIGR00813">
    <property type="entry name" value="sss"/>
    <property type="match status" value="1"/>
</dbReference>
<dbReference type="InterPro" id="IPR050277">
    <property type="entry name" value="Sodium:Solute_Symporter"/>
</dbReference>
<keyword evidence="3" id="KW-0813">Transport</keyword>
<feature type="transmembrane region" description="Helical" evidence="8">
    <location>
        <begin position="353"/>
        <end position="376"/>
    </location>
</feature>